<dbReference type="RefSeq" id="WP_048100744.1">
    <property type="nucleotide sequence ID" value="NZ_JFZT01000068.1"/>
</dbReference>
<protein>
    <submittedName>
        <fullName evidence="1">Uncharacterized protein</fullName>
    </submittedName>
</protein>
<proteinExistence type="predicted"/>
<reference evidence="1 2" key="1">
    <citation type="submission" date="2014-03" db="EMBL/GenBank/DDBJ databases">
        <title>Draft genome sequence of the novel thermoacidophilic archaea Acidianus copahuensis ALE1 strain, isolated from Copahue volcanic area in Neuquen Argentina.</title>
        <authorList>
            <person name="Urbieta M.S."/>
            <person name="Rascovan N."/>
            <person name="Castro C."/>
            <person name="Revale S."/>
            <person name="Giaveno M.A."/>
            <person name="Vazquez M.P."/>
            <person name="Donati E.R."/>
        </authorList>
    </citation>
    <scope>NUCLEOTIDE SEQUENCE [LARGE SCALE GENOMIC DNA]</scope>
    <source>
        <strain evidence="1 2">ALE1</strain>
    </source>
</reference>
<comment type="caution">
    <text evidence="1">The sequence shown here is derived from an EMBL/GenBank/DDBJ whole genome shotgun (WGS) entry which is preliminary data.</text>
</comment>
<organism evidence="1 2">
    <name type="scientific">Candidatus Acidianus copahuensis</name>
    <dbReference type="NCBI Taxonomy" id="1160895"/>
    <lineage>
        <taxon>Archaea</taxon>
        <taxon>Thermoproteota</taxon>
        <taxon>Thermoprotei</taxon>
        <taxon>Sulfolobales</taxon>
        <taxon>Sulfolobaceae</taxon>
        <taxon>Acidianus</taxon>
    </lineage>
</organism>
<dbReference type="EMBL" id="JFZT01000068">
    <property type="protein sequence ID" value="EZQ01526.1"/>
    <property type="molecule type" value="Genomic_DNA"/>
</dbReference>
<evidence type="ECO:0000313" key="2">
    <source>
        <dbReference type="Proteomes" id="UP000024332"/>
    </source>
</evidence>
<accession>A0A031LIZ7</accession>
<keyword evidence="2" id="KW-1185">Reference proteome</keyword>
<name>A0A031LIZ7_9CREN</name>
<dbReference type="OrthoDB" id="382590at2157"/>
<evidence type="ECO:0000313" key="1">
    <source>
        <dbReference type="EMBL" id="EZQ01526.1"/>
    </source>
</evidence>
<sequence>MSSLISSPPNTTFLMSNLYEGVLALLDKCQNLEVGKPPCQNPFLNKDVNIILNSHDSLDEIFKLCNSDKKYKVTDLINCLKSVNVTVKKEDIFLKGKKLIIGGEDFTFQLMKADRYQGYAVMESGLINEQVTVYTDIFSAYLFFLGLQSAYITSLGSDYYFLYFDAGSLNDALQNPTSWLSLKRTVSDNINEVLRTIRALNDEVVITSIMLNSVIANALSKFQSVELRLLKMTNEGRAYKIYEELLITLFSDSPLYRNKELISSLETSFKALLPSAGRFLNGEDKTNEGYHAYKAISWLYKYLITWQTEHLANFMREFAEADKISTNNNGKGYKVLMGYTLKWD</sequence>
<dbReference type="Proteomes" id="UP000024332">
    <property type="component" value="Unassembled WGS sequence"/>
</dbReference>
<gene>
    <name evidence="1" type="ORF">CM19_12945</name>
</gene>
<dbReference type="STRING" id="1160895.CM19_12945"/>
<dbReference type="AlphaFoldDB" id="A0A031LIZ7"/>